<reference evidence="4" key="1">
    <citation type="journal article" date="2019" name="Int. J. Syst. Evol. Microbiol.">
        <title>The Global Catalogue of Microorganisms (GCM) 10K type strain sequencing project: providing services to taxonomists for standard genome sequencing and annotation.</title>
        <authorList>
            <consortium name="The Broad Institute Genomics Platform"/>
            <consortium name="The Broad Institute Genome Sequencing Center for Infectious Disease"/>
            <person name="Wu L."/>
            <person name="Ma J."/>
        </authorList>
    </citation>
    <scope>NUCLEOTIDE SEQUENCE [LARGE SCALE GENOMIC DNA]</scope>
    <source>
        <strain evidence="4">JCM 18532</strain>
    </source>
</reference>
<sequence length="437" mass="46296">MTGASKPGLTELLFSRDAAGPDEPAANGTYTVVELANRLQQDPVVVQQLLGNGQRDEVDAALTKLAESADYPVYVALVNQIPDLREDDADSELASLLHARIGKDGLYVVSADPSGGHVGWQTYGAGVPAKWDLSGVNEPPDNSEYAPSQSAAGDVAELVATAANDAKPLHDNQLEDYRTGDLWVQAASGPAREVDPPTAGTYAVVTTSIALGLTVTAFVVLRAIARWRELAPVGDPPRRVTSKAKSKPPSTPRRPGGSLTADGPAVRAAIDRELDDLAPAIARAHRKGAALPVEAMQTVEGSRAAAEAVLAGLPAVIAPQSPALLDAVGALVLVRSAREVVDDPQAAPYRPCFLNPCHGRGDHVLAAPAGTDEVEVPVCRLCKRDADRPERFDPLVVRGTWGRARPYYEGDSVWARTGYGAFTDELWRDVDDSRGHR</sequence>
<dbReference type="RefSeq" id="WP_345526488.1">
    <property type="nucleotide sequence ID" value="NZ_BAABKN010000012.1"/>
</dbReference>
<gene>
    <name evidence="3" type="ORF">GCM10023350_18630</name>
</gene>
<name>A0ABP8YQT3_9ACTN</name>
<evidence type="ECO:0000256" key="2">
    <source>
        <dbReference type="SAM" id="Phobius"/>
    </source>
</evidence>
<keyword evidence="2" id="KW-0472">Membrane</keyword>
<evidence type="ECO:0000313" key="4">
    <source>
        <dbReference type="Proteomes" id="UP001499882"/>
    </source>
</evidence>
<feature type="transmembrane region" description="Helical" evidence="2">
    <location>
        <begin position="202"/>
        <end position="221"/>
    </location>
</feature>
<proteinExistence type="predicted"/>
<keyword evidence="4" id="KW-1185">Reference proteome</keyword>
<protein>
    <submittedName>
        <fullName evidence="3">Uncharacterized protein</fullName>
    </submittedName>
</protein>
<accession>A0ABP8YQT3</accession>
<organism evidence="3 4">
    <name type="scientific">Nocardioides endophyticus</name>
    <dbReference type="NCBI Taxonomy" id="1353775"/>
    <lineage>
        <taxon>Bacteria</taxon>
        <taxon>Bacillati</taxon>
        <taxon>Actinomycetota</taxon>
        <taxon>Actinomycetes</taxon>
        <taxon>Propionibacteriales</taxon>
        <taxon>Nocardioidaceae</taxon>
        <taxon>Nocardioides</taxon>
    </lineage>
</organism>
<comment type="caution">
    <text evidence="3">The sequence shown here is derived from an EMBL/GenBank/DDBJ whole genome shotgun (WGS) entry which is preliminary data.</text>
</comment>
<keyword evidence="2" id="KW-1133">Transmembrane helix</keyword>
<dbReference type="Proteomes" id="UP001499882">
    <property type="component" value="Unassembled WGS sequence"/>
</dbReference>
<evidence type="ECO:0000256" key="1">
    <source>
        <dbReference type="SAM" id="MobiDB-lite"/>
    </source>
</evidence>
<feature type="region of interest" description="Disordered" evidence="1">
    <location>
        <begin position="1"/>
        <end position="26"/>
    </location>
</feature>
<keyword evidence="2" id="KW-0812">Transmembrane</keyword>
<evidence type="ECO:0000313" key="3">
    <source>
        <dbReference type="EMBL" id="GAA4735157.1"/>
    </source>
</evidence>
<feature type="region of interest" description="Disordered" evidence="1">
    <location>
        <begin position="233"/>
        <end position="263"/>
    </location>
</feature>
<dbReference type="EMBL" id="BAABKN010000012">
    <property type="protein sequence ID" value="GAA4735157.1"/>
    <property type="molecule type" value="Genomic_DNA"/>
</dbReference>